<keyword evidence="7" id="KW-1185">Reference proteome</keyword>
<dbReference type="GO" id="GO:0005524">
    <property type="term" value="F:ATP binding"/>
    <property type="evidence" value="ECO:0007669"/>
    <property type="project" value="UniProtKB-KW"/>
</dbReference>
<dbReference type="GO" id="GO:0006302">
    <property type="term" value="P:double-strand break repair"/>
    <property type="evidence" value="ECO:0007669"/>
    <property type="project" value="TreeGrafter"/>
</dbReference>
<keyword evidence="2" id="KW-0067">ATP-binding</keyword>
<accession>A0A0R2AS45</accession>
<evidence type="ECO:0000256" key="3">
    <source>
        <dbReference type="ARBA" id="ARBA00023125"/>
    </source>
</evidence>
<keyword evidence="6" id="KW-0378">Hydrolase</keyword>
<dbReference type="AlphaFoldDB" id="A0A0R2AS45"/>
<dbReference type="GO" id="GO:0006310">
    <property type="term" value="P:DNA recombination"/>
    <property type="evidence" value="ECO:0007669"/>
    <property type="project" value="TreeGrafter"/>
</dbReference>
<dbReference type="GO" id="GO:0003677">
    <property type="term" value="F:DNA binding"/>
    <property type="evidence" value="ECO:0007669"/>
    <property type="project" value="UniProtKB-KW"/>
</dbReference>
<name>A0A0R2AS45_9LACO</name>
<proteinExistence type="predicted"/>
<dbReference type="GO" id="GO:0016787">
    <property type="term" value="F:hydrolase activity"/>
    <property type="evidence" value="ECO:0007669"/>
    <property type="project" value="InterPro"/>
</dbReference>
<evidence type="ECO:0000259" key="5">
    <source>
        <dbReference type="PROSITE" id="PS51194"/>
    </source>
</evidence>
<dbReference type="InterPro" id="IPR001650">
    <property type="entry name" value="Helicase_C-like"/>
</dbReference>
<evidence type="ECO:0000313" key="6">
    <source>
        <dbReference type="EMBL" id="KRM69471.1"/>
    </source>
</evidence>
<keyword evidence="6" id="KW-0347">Helicase</keyword>
<dbReference type="Pfam" id="PF04851">
    <property type="entry name" value="ResIII"/>
    <property type="match status" value="1"/>
</dbReference>
<dbReference type="Gene3D" id="3.40.50.300">
    <property type="entry name" value="P-loop containing nucleotide triphosphate hydrolases"/>
    <property type="match status" value="2"/>
</dbReference>
<dbReference type="PANTHER" id="PTHR30580">
    <property type="entry name" value="PRIMOSOMAL PROTEIN N"/>
    <property type="match status" value="1"/>
</dbReference>
<dbReference type="STRING" id="1423781.FD06_GL001141"/>
<dbReference type="PATRIC" id="fig|1423781.4.peg.1182"/>
<dbReference type="CDD" id="cd18785">
    <property type="entry name" value="SF2_C"/>
    <property type="match status" value="1"/>
</dbReference>
<evidence type="ECO:0000256" key="2">
    <source>
        <dbReference type="ARBA" id="ARBA00022840"/>
    </source>
</evidence>
<dbReference type="InterPro" id="IPR027417">
    <property type="entry name" value="P-loop_NTPase"/>
</dbReference>
<dbReference type="InterPro" id="IPR014001">
    <property type="entry name" value="Helicase_ATP-bd"/>
</dbReference>
<evidence type="ECO:0000259" key="4">
    <source>
        <dbReference type="PROSITE" id="PS51192"/>
    </source>
</evidence>
<dbReference type="GO" id="GO:0043138">
    <property type="term" value="F:3'-5' DNA helicase activity"/>
    <property type="evidence" value="ECO:0007669"/>
    <property type="project" value="TreeGrafter"/>
</dbReference>
<dbReference type="InterPro" id="IPR006935">
    <property type="entry name" value="Helicase/UvrB_N"/>
</dbReference>
<reference evidence="6 7" key="1">
    <citation type="journal article" date="2015" name="Genome Announc.">
        <title>Expanding the biotechnology potential of lactobacilli through comparative genomics of 213 strains and associated genera.</title>
        <authorList>
            <person name="Sun Z."/>
            <person name="Harris H.M."/>
            <person name="McCann A."/>
            <person name="Guo C."/>
            <person name="Argimon S."/>
            <person name="Zhang W."/>
            <person name="Yang X."/>
            <person name="Jeffery I.B."/>
            <person name="Cooney J.C."/>
            <person name="Kagawa T.F."/>
            <person name="Liu W."/>
            <person name="Song Y."/>
            <person name="Salvetti E."/>
            <person name="Wrobel A."/>
            <person name="Rasinkangas P."/>
            <person name="Parkhill J."/>
            <person name="Rea M.C."/>
            <person name="O'Sullivan O."/>
            <person name="Ritari J."/>
            <person name="Douillard F.P."/>
            <person name="Paul Ross R."/>
            <person name="Yang R."/>
            <person name="Briner A.E."/>
            <person name="Felis G.E."/>
            <person name="de Vos W.M."/>
            <person name="Barrangou R."/>
            <person name="Klaenhammer T.R."/>
            <person name="Caufield P.W."/>
            <person name="Cui Y."/>
            <person name="Zhang H."/>
            <person name="O'Toole P.W."/>
        </authorList>
    </citation>
    <scope>NUCLEOTIDE SEQUENCE [LARGE SCALE GENOMIC DNA]</scope>
    <source>
        <strain evidence="6 7">DSM 23829</strain>
    </source>
</reference>
<evidence type="ECO:0000256" key="1">
    <source>
        <dbReference type="ARBA" id="ARBA00022741"/>
    </source>
</evidence>
<dbReference type="PROSITE" id="PS51192">
    <property type="entry name" value="HELICASE_ATP_BIND_1"/>
    <property type="match status" value="1"/>
</dbReference>
<dbReference type="Proteomes" id="UP000052012">
    <property type="component" value="Unassembled WGS sequence"/>
</dbReference>
<sequence>MTSDNLLYTLPEQNSFEPNDNPSSWQGKLTTLQAKCSDKICNVFANKQRHLLWAVTGAGKTEMLFKGIAWGIQNNLRIAIASPRIDVCVELFPRIQAAFKNTEILLLHGRDDTPYAYRQLTICTTHQLLKFYHAFDILIIDEVDSFPFVQDGGLQFAAKNATKKISSTLYLTATPSDELLSDIRRKKLSVSYLPIRYHRHLLPIIQNHVILNLSKQFDKNILNSRIIKLISNKIISKQRFLLFMPRVADLTIMSDILSNHFDRHLWKTVYSEDVDRLKKVQSMRENEILFLITTTILERGVTFPGIDVIVFNADHDNFSTSALVQIAGRVGRNSDRPNGNVDFLINCKTRSILNAVKQIKYMNKLGSRIKDE</sequence>
<feature type="domain" description="Helicase C-terminal" evidence="5">
    <location>
        <begin position="225"/>
        <end position="372"/>
    </location>
</feature>
<protein>
    <submittedName>
        <fullName evidence="6">ATP-dependent DNA helicase translocase</fullName>
    </submittedName>
</protein>
<dbReference type="EMBL" id="AYYQ01000004">
    <property type="protein sequence ID" value="KRM69471.1"/>
    <property type="molecule type" value="Genomic_DNA"/>
</dbReference>
<dbReference type="SUPFAM" id="SSF52540">
    <property type="entry name" value="P-loop containing nucleoside triphosphate hydrolases"/>
    <property type="match status" value="1"/>
</dbReference>
<dbReference type="PROSITE" id="PS51194">
    <property type="entry name" value="HELICASE_CTER"/>
    <property type="match status" value="1"/>
</dbReference>
<dbReference type="SMART" id="SM00487">
    <property type="entry name" value="DEXDc"/>
    <property type="match status" value="1"/>
</dbReference>
<keyword evidence="3" id="KW-0238">DNA-binding</keyword>
<organism evidence="6 7">
    <name type="scientific">Apilactobacillus ozensis DSM 23829 = JCM 17196</name>
    <dbReference type="NCBI Taxonomy" id="1423781"/>
    <lineage>
        <taxon>Bacteria</taxon>
        <taxon>Bacillati</taxon>
        <taxon>Bacillota</taxon>
        <taxon>Bacilli</taxon>
        <taxon>Lactobacillales</taxon>
        <taxon>Lactobacillaceae</taxon>
        <taxon>Apilactobacillus</taxon>
    </lineage>
</organism>
<dbReference type="PANTHER" id="PTHR30580:SF1">
    <property type="entry name" value="COMF OPERON PROTEIN 1"/>
    <property type="match status" value="1"/>
</dbReference>
<dbReference type="GO" id="GO:0006270">
    <property type="term" value="P:DNA replication initiation"/>
    <property type="evidence" value="ECO:0007669"/>
    <property type="project" value="TreeGrafter"/>
</dbReference>
<feature type="domain" description="Helicase ATP-binding" evidence="4">
    <location>
        <begin position="41"/>
        <end position="193"/>
    </location>
</feature>
<dbReference type="Pfam" id="PF00271">
    <property type="entry name" value="Helicase_C"/>
    <property type="match status" value="1"/>
</dbReference>
<gene>
    <name evidence="6" type="ORF">FD06_GL001141</name>
</gene>
<comment type="caution">
    <text evidence="6">The sequence shown here is derived from an EMBL/GenBank/DDBJ whole genome shotgun (WGS) entry which is preliminary data.</text>
</comment>
<keyword evidence="1" id="KW-0547">Nucleotide-binding</keyword>
<dbReference type="CDD" id="cd17925">
    <property type="entry name" value="DEXDc_ComFA"/>
    <property type="match status" value="1"/>
</dbReference>
<dbReference type="SMART" id="SM00490">
    <property type="entry name" value="HELICc"/>
    <property type="match status" value="1"/>
</dbReference>
<evidence type="ECO:0000313" key="7">
    <source>
        <dbReference type="Proteomes" id="UP000052012"/>
    </source>
</evidence>